<gene>
    <name evidence="1" type="ORF">BSZ39_07100</name>
</gene>
<keyword evidence="2" id="KW-1185">Reference proteome</keyword>
<accession>A0A1Q5Q223</accession>
<protein>
    <recommendedName>
        <fullName evidence="3">DUF2470 domain-containing protein</fullName>
    </recommendedName>
</protein>
<organism evidence="1 2">
    <name type="scientific">Bowdeniella nasicola</name>
    <dbReference type="NCBI Taxonomy" id="208480"/>
    <lineage>
        <taxon>Bacteria</taxon>
        <taxon>Bacillati</taxon>
        <taxon>Actinomycetota</taxon>
        <taxon>Actinomycetes</taxon>
        <taxon>Actinomycetales</taxon>
        <taxon>Actinomycetaceae</taxon>
        <taxon>Bowdeniella</taxon>
    </lineage>
</organism>
<dbReference type="AlphaFoldDB" id="A0A1Q5Q223"/>
<name>A0A1Q5Q223_9ACTO</name>
<evidence type="ECO:0000313" key="1">
    <source>
        <dbReference type="EMBL" id="OKL53857.1"/>
    </source>
</evidence>
<evidence type="ECO:0008006" key="3">
    <source>
        <dbReference type="Google" id="ProtNLM"/>
    </source>
</evidence>
<reference evidence="2" key="1">
    <citation type="submission" date="2016-12" db="EMBL/GenBank/DDBJ databases">
        <authorList>
            <person name="Meng X."/>
        </authorList>
    </citation>
    <scope>NUCLEOTIDE SEQUENCE [LARGE SCALE GENOMIC DNA]</scope>
    <source>
        <strain evidence="2">DSM 19116</strain>
    </source>
</reference>
<proteinExistence type="predicted"/>
<comment type="caution">
    <text evidence="1">The sequence shown here is derived from an EMBL/GenBank/DDBJ whole genome shotgun (WGS) entry which is preliminary data.</text>
</comment>
<evidence type="ECO:0000313" key="2">
    <source>
        <dbReference type="Proteomes" id="UP000185628"/>
    </source>
</evidence>
<sequence>MPQLPECTDTTLPLSQRATSMAHRMLAGSGVPALVAYRLPGQPALSSFAHGLTADGDLVVATFAAGTAGPDPIIATAGPLEVRMDITKYAPETDVSIISASMHFLAELRWLSHEDVSQLRHEGALPGTIDEIAQLAGARIGIVYAESYLLRSGEGVTSLDAAELAAFAQGPHAYSYVDDYGFQLAAQLPEIDRMLLYSGVTHDYLPGAVLSRMTGIGGCEHIEARVFIVDLDITGLTLMRVSGEVSTVVFAPFNDLAVTSEELDAAIAGLLKRSPAFVHMPTRDAADNSTTPRAND</sequence>
<dbReference type="Proteomes" id="UP000185628">
    <property type="component" value="Unassembled WGS sequence"/>
</dbReference>
<dbReference type="EMBL" id="MQVR01000036">
    <property type="protein sequence ID" value="OKL53857.1"/>
    <property type="molecule type" value="Genomic_DNA"/>
</dbReference>